<sequence length="8" mass="881">MCNRGIST</sequence>
<dbReference type="Proteomes" id="UP000032142">
    <property type="component" value="Unassembled WGS sequence"/>
</dbReference>
<evidence type="ECO:0000313" key="1">
    <source>
        <dbReference type="EMBL" id="KHG30485.1"/>
    </source>
</evidence>
<protein>
    <submittedName>
        <fullName evidence="1">Uncharacterized protein</fullName>
    </submittedName>
</protein>
<name>A0A0B0PZH9_GOSAR</name>
<accession>A0A0B0PZH9</accession>
<gene>
    <name evidence="1" type="ORF">F383_36509</name>
</gene>
<dbReference type="EMBL" id="KN457289">
    <property type="protein sequence ID" value="KHG30485.1"/>
    <property type="molecule type" value="Genomic_DNA"/>
</dbReference>
<evidence type="ECO:0000313" key="2">
    <source>
        <dbReference type="Proteomes" id="UP000032142"/>
    </source>
</evidence>
<organism evidence="1 2">
    <name type="scientific">Gossypium arboreum</name>
    <name type="common">Tree cotton</name>
    <name type="synonym">Gossypium nanking</name>
    <dbReference type="NCBI Taxonomy" id="29729"/>
    <lineage>
        <taxon>Eukaryota</taxon>
        <taxon>Viridiplantae</taxon>
        <taxon>Streptophyta</taxon>
        <taxon>Embryophyta</taxon>
        <taxon>Tracheophyta</taxon>
        <taxon>Spermatophyta</taxon>
        <taxon>Magnoliopsida</taxon>
        <taxon>eudicotyledons</taxon>
        <taxon>Gunneridae</taxon>
        <taxon>Pentapetalae</taxon>
        <taxon>rosids</taxon>
        <taxon>malvids</taxon>
        <taxon>Malvales</taxon>
        <taxon>Malvaceae</taxon>
        <taxon>Malvoideae</taxon>
        <taxon>Gossypium</taxon>
    </lineage>
</organism>
<proteinExistence type="predicted"/>
<reference evidence="2" key="1">
    <citation type="submission" date="2014-09" db="EMBL/GenBank/DDBJ databases">
        <authorList>
            <person name="Mudge J."/>
            <person name="Ramaraj T."/>
            <person name="Lindquist I.E."/>
            <person name="Bharti A.K."/>
            <person name="Sundararajan A."/>
            <person name="Cameron C.T."/>
            <person name="Woodward J.E."/>
            <person name="May G.D."/>
            <person name="Brubaker C."/>
            <person name="Broadhvest J."/>
            <person name="Wilkins T.A."/>
        </authorList>
    </citation>
    <scope>NUCLEOTIDE SEQUENCE</scope>
    <source>
        <strain evidence="2">cv. AKA8401</strain>
    </source>
</reference>
<keyword evidence="2" id="KW-1185">Reference proteome</keyword>